<accession>A0A6G4UDM7</accession>
<dbReference type="InterPro" id="IPR011008">
    <property type="entry name" value="Dimeric_a/b-barrel"/>
</dbReference>
<sequence length="117" mass="13140">MPRFLTMIKLDEQEFTGPPSDEIIAEMTKLLDEMRQAGVLLEDSGLKPTAESQRLHLSGGKVSTVDGPFTETKEMVGGYLMLQAKDRDEAAEWARRFLLVHGDEWNITCEVRELVSG</sequence>
<organism evidence="3 4">
    <name type="scientific">Streptomyces coryli</name>
    <dbReference type="NCBI Taxonomy" id="1128680"/>
    <lineage>
        <taxon>Bacteria</taxon>
        <taxon>Bacillati</taxon>
        <taxon>Actinomycetota</taxon>
        <taxon>Actinomycetes</taxon>
        <taxon>Kitasatosporales</taxon>
        <taxon>Streptomycetaceae</taxon>
        <taxon>Streptomyces</taxon>
    </lineage>
</organism>
<evidence type="ECO:0000256" key="1">
    <source>
        <dbReference type="ARBA" id="ARBA00007689"/>
    </source>
</evidence>
<dbReference type="InterPro" id="IPR005545">
    <property type="entry name" value="YCII"/>
</dbReference>
<name>A0A6G4UDM7_9ACTN</name>
<dbReference type="PANTHER" id="PTHR35174">
    <property type="entry name" value="BLL7171 PROTEIN-RELATED"/>
    <property type="match status" value="1"/>
</dbReference>
<dbReference type="Gene3D" id="3.30.70.1060">
    <property type="entry name" value="Dimeric alpha+beta barrel"/>
    <property type="match status" value="1"/>
</dbReference>
<dbReference type="AlphaFoldDB" id="A0A6G4UDM7"/>
<dbReference type="EMBL" id="JAAKZV010000410">
    <property type="protein sequence ID" value="NGN70112.1"/>
    <property type="molecule type" value="Genomic_DNA"/>
</dbReference>
<evidence type="ECO:0000259" key="2">
    <source>
        <dbReference type="Pfam" id="PF03795"/>
    </source>
</evidence>
<protein>
    <submittedName>
        <fullName evidence="3">Transcriptional regulator</fullName>
    </submittedName>
</protein>
<feature type="domain" description="YCII-related" evidence="2">
    <location>
        <begin position="7"/>
        <end position="96"/>
    </location>
</feature>
<dbReference type="RefSeq" id="WP_165245637.1">
    <property type="nucleotide sequence ID" value="NZ_JAAKZV010000410.1"/>
</dbReference>
<keyword evidence="4" id="KW-1185">Reference proteome</keyword>
<comment type="similarity">
    <text evidence="1">Belongs to the YciI family.</text>
</comment>
<evidence type="ECO:0000313" key="3">
    <source>
        <dbReference type="EMBL" id="NGN70112.1"/>
    </source>
</evidence>
<gene>
    <name evidence="3" type="ORF">G5C51_40275</name>
</gene>
<dbReference type="Proteomes" id="UP000481583">
    <property type="component" value="Unassembled WGS sequence"/>
</dbReference>
<dbReference type="SUPFAM" id="SSF54909">
    <property type="entry name" value="Dimeric alpha+beta barrel"/>
    <property type="match status" value="1"/>
</dbReference>
<evidence type="ECO:0000313" key="4">
    <source>
        <dbReference type="Proteomes" id="UP000481583"/>
    </source>
</evidence>
<dbReference type="PANTHER" id="PTHR35174:SF1">
    <property type="entry name" value="BLL0086 PROTEIN"/>
    <property type="match status" value="1"/>
</dbReference>
<reference evidence="3 4" key="1">
    <citation type="submission" date="2020-02" db="EMBL/GenBank/DDBJ databases">
        <title>Whole-genome analyses of novel actinobacteria.</title>
        <authorList>
            <person name="Sahin N."/>
        </authorList>
    </citation>
    <scope>NUCLEOTIDE SEQUENCE [LARGE SCALE GENOMIC DNA]</scope>
    <source>
        <strain evidence="3 4">A7024</strain>
    </source>
</reference>
<dbReference type="Pfam" id="PF03795">
    <property type="entry name" value="YCII"/>
    <property type="match status" value="1"/>
</dbReference>
<proteinExistence type="inferred from homology"/>
<comment type="caution">
    <text evidence="3">The sequence shown here is derived from an EMBL/GenBank/DDBJ whole genome shotgun (WGS) entry which is preliminary data.</text>
</comment>